<dbReference type="InterPro" id="IPR004358">
    <property type="entry name" value="Sig_transdc_His_kin-like_C"/>
</dbReference>
<dbReference type="CDD" id="cd00082">
    <property type="entry name" value="HisKA"/>
    <property type="match status" value="1"/>
</dbReference>
<dbReference type="Gene3D" id="1.10.287.130">
    <property type="match status" value="1"/>
</dbReference>
<dbReference type="InterPro" id="IPR003661">
    <property type="entry name" value="HisK_dim/P_dom"/>
</dbReference>
<dbReference type="InterPro" id="IPR005467">
    <property type="entry name" value="His_kinase_dom"/>
</dbReference>
<evidence type="ECO:0000259" key="8">
    <source>
        <dbReference type="PROSITE" id="PS50110"/>
    </source>
</evidence>
<evidence type="ECO:0000256" key="5">
    <source>
        <dbReference type="ARBA" id="ARBA00022777"/>
    </source>
</evidence>
<dbReference type="CDD" id="cd00156">
    <property type="entry name" value="REC"/>
    <property type="match status" value="1"/>
</dbReference>
<dbReference type="AlphaFoldDB" id="A0A5R9GW87"/>
<dbReference type="SUPFAM" id="SSF55874">
    <property type="entry name" value="ATPase domain of HSP90 chaperone/DNA topoisomerase II/histidine kinase"/>
    <property type="match status" value="1"/>
</dbReference>
<dbReference type="Pfam" id="PF02518">
    <property type="entry name" value="HATPase_c"/>
    <property type="match status" value="1"/>
</dbReference>
<dbReference type="Gene3D" id="3.40.50.2300">
    <property type="match status" value="1"/>
</dbReference>
<dbReference type="PANTHER" id="PTHR43065:SF42">
    <property type="entry name" value="TWO-COMPONENT SENSOR PPRA"/>
    <property type="match status" value="1"/>
</dbReference>
<protein>
    <recommendedName>
        <fullName evidence="2">histidine kinase</fullName>
        <ecNumber evidence="2">2.7.13.3</ecNumber>
    </recommendedName>
</protein>
<dbReference type="Gene3D" id="3.30.565.10">
    <property type="entry name" value="Histidine kinase-like ATPase, C-terminal domain"/>
    <property type="match status" value="1"/>
</dbReference>
<evidence type="ECO:0000256" key="4">
    <source>
        <dbReference type="ARBA" id="ARBA00022679"/>
    </source>
</evidence>
<keyword evidence="5" id="KW-0418">Kinase</keyword>
<dbReference type="SUPFAM" id="SSF52172">
    <property type="entry name" value="CheY-like"/>
    <property type="match status" value="1"/>
</dbReference>
<dbReference type="InterPro" id="IPR029016">
    <property type="entry name" value="GAF-like_dom_sf"/>
</dbReference>
<feature type="domain" description="Response regulatory" evidence="8">
    <location>
        <begin position="460"/>
        <end position="576"/>
    </location>
</feature>
<reference evidence="9 10" key="1">
    <citation type="journal article" date="2019" name="Appl. Environ. Microbiol.">
        <title>Environmental Evidence and Genomic Insight of Iron-oxidizing Bacteria Preference Towards More Corrosion Resistant Stainless Steel at Higher Salinities.</title>
        <authorList>
            <person name="Garrison C.E."/>
            <person name="Price K.A."/>
            <person name="Field E.K."/>
        </authorList>
    </citation>
    <scope>NUCLEOTIDE SEQUENCE [LARGE SCALE GENOMIC DNA]</scope>
    <source>
        <strain evidence="9 10">P3</strain>
    </source>
</reference>
<dbReference type="PROSITE" id="PS50109">
    <property type="entry name" value="HIS_KIN"/>
    <property type="match status" value="1"/>
</dbReference>
<dbReference type="Pfam" id="PF13185">
    <property type="entry name" value="GAF_2"/>
    <property type="match status" value="1"/>
</dbReference>
<evidence type="ECO:0000313" key="10">
    <source>
        <dbReference type="Proteomes" id="UP000306585"/>
    </source>
</evidence>
<sequence length="579" mass="62930">MISDDLTHPDFEASLTLEHLHSLLRLTKQLELAYDYAAVLRALGDEIRQVIGYHTTWVYLLGDEPDMAYLLTAQESVGISEQIPTLDMSSDAFLQEIATADHVVIVEDARTDPRTNKAIVEMLGNRSIINVPIHLAGKKIGLIGTGSFGDEGVMLPSAGQINYLSAMASHAAVALDRLRLYQEHQLAEQANIEMQKQVAHVQRLESLGVLAGGIAHDFNNILSAIVGNLELAERVLGKEAPASLFLGRIGVASRKAIELCGQMLTYAGHRASRPEEIDLSQLLCDMASLLAVNIGKQVHVEYELDENLPNILGDVVQIQQVMMNLITNANEAIGDENGVITIRSGCLHADQDDLDRLEYSQNTIPGDYVYFEVSDNGCGMDQATRERLFDPFFTTKFTGRGLGMSAVLGIIQSHLGALTLESVPGEGTTFRVLFPVTEVLQQAPALSGSEDSPSWAAGHTVLVTDDDEVVREMTVSVLNYLGFQGVAAENGKAALDILAGEDGERINLVLLDVMMPGMDGVDTFRAIRKIRDIPIVLVSGYNTSDMLARFDGLQPSGFIQKPFAANDLYVALTGVLQQD</sequence>
<evidence type="ECO:0000259" key="7">
    <source>
        <dbReference type="PROSITE" id="PS50109"/>
    </source>
</evidence>
<evidence type="ECO:0000256" key="2">
    <source>
        <dbReference type="ARBA" id="ARBA00012438"/>
    </source>
</evidence>
<feature type="domain" description="Histidine kinase" evidence="7">
    <location>
        <begin position="213"/>
        <end position="438"/>
    </location>
</feature>
<evidence type="ECO:0000256" key="3">
    <source>
        <dbReference type="ARBA" id="ARBA00022553"/>
    </source>
</evidence>
<dbReference type="Proteomes" id="UP000306585">
    <property type="component" value="Unassembled WGS sequence"/>
</dbReference>
<evidence type="ECO:0000256" key="6">
    <source>
        <dbReference type="PROSITE-ProRule" id="PRU00169"/>
    </source>
</evidence>
<dbReference type="EC" id="2.7.13.3" evidence="2"/>
<comment type="caution">
    <text evidence="9">The sequence shown here is derived from an EMBL/GenBank/DDBJ whole genome shotgun (WGS) entry which is preliminary data.</text>
</comment>
<keyword evidence="4" id="KW-0808">Transferase</keyword>
<keyword evidence="10" id="KW-1185">Reference proteome</keyword>
<dbReference type="InterPro" id="IPR036097">
    <property type="entry name" value="HisK_dim/P_sf"/>
</dbReference>
<keyword evidence="3 6" id="KW-0597">Phosphoprotein</keyword>
<feature type="modified residue" description="4-aspartylphosphate" evidence="6">
    <location>
        <position position="512"/>
    </location>
</feature>
<name>A0A5R9GW87_9PROT</name>
<dbReference type="SUPFAM" id="SSF55781">
    <property type="entry name" value="GAF domain-like"/>
    <property type="match status" value="1"/>
</dbReference>
<dbReference type="InterPro" id="IPR001789">
    <property type="entry name" value="Sig_transdc_resp-reg_receiver"/>
</dbReference>
<dbReference type="InterPro" id="IPR036890">
    <property type="entry name" value="HATPase_C_sf"/>
</dbReference>
<dbReference type="SMART" id="SM00448">
    <property type="entry name" value="REC"/>
    <property type="match status" value="1"/>
</dbReference>
<organism evidence="9 10">
    <name type="scientific">Mariprofundus erugo</name>
    <dbReference type="NCBI Taxonomy" id="2528639"/>
    <lineage>
        <taxon>Bacteria</taxon>
        <taxon>Pseudomonadati</taxon>
        <taxon>Pseudomonadota</taxon>
        <taxon>Candidatius Mariprofundia</taxon>
        <taxon>Mariprofundales</taxon>
        <taxon>Mariprofundaceae</taxon>
        <taxon>Mariprofundus</taxon>
    </lineage>
</organism>
<accession>A0A5R9GW87</accession>
<dbReference type="InterPro" id="IPR003018">
    <property type="entry name" value="GAF"/>
</dbReference>
<dbReference type="EMBL" id="VBRY01000001">
    <property type="protein sequence ID" value="TLS68999.1"/>
    <property type="molecule type" value="Genomic_DNA"/>
</dbReference>
<evidence type="ECO:0000313" key="9">
    <source>
        <dbReference type="EMBL" id="TLS68999.1"/>
    </source>
</evidence>
<proteinExistence type="predicted"/>
<dbReference type="PRINTS" id="PR00344">
    <property type="entry name" value="BCTRLSENSOR"/>
</dbReference>
<dbReference type="SMART" id="SM00387">
    <property type="entry name" value="HATPase_c"/>
    <property type="match status" value="1"/>
</dbReference>
<dbReference type="InterPro" id="IPR003594">
    <property type="entry name" value="HATPase_dom"/>
</dbReference>
<dbReference type="PROSITE" id="PS50110">
    <property type="entry name" value="RESPONSE_REGULATORY"/>
    <property type="match status" value="1"/>
</dbReference>
<dbReference type="SUPFAM" id="SSF47384">
    <property type="entry name" value="Homodimeric domain of signal transducing histidine kinase"/>
    <property type="match status" value="1"/>
</dbReference>
<dbReference type="GO" id="GO:0000155">
    <property type="term" value="F:phosphorelay sensor kinase activity"/>
    <property type="evidence" value="ECO:0007669"/>
    <property type="project" value="InterPro"/>
</dbReference>
<dbReference type="RefSeq" id="WP_138237814.1">
    <property type="nucleotide sequence ID" value="NZ_VBRY01000001.1"/>
</dbReference>
<dbReference type="PANTHER" id="PTHR43065">
    <property type="entry name" value="SENSOR HISTIDINE KINASE"/>
    <property type="match status" value="1"/>
</dbReference>
<dbReference type="Gene3D" id="3.30.450.40">
    <property type="match status" value="1"/>
</dbReference>
<dbReference type="Pfam" id="PF00072">
    <property type="entry name" value="Response_reg"/>
    <property type="match status" value="1"/>
</dbReference>
<dbReference type="SMART" id="SM00065">
    <property type="entry name" value="GAF"/>
    <property type="match status" value="1"/>
</dbReference>
<evidence type="ECO:0000256" key="1">
    <source>
        <dbReference type="ARBA" id="ARBA00000085"/>
    </source>
</evidence>
<dbReference type="InterPro" id="IPR011006">
    <property type="entry name" value="CheY-like_superfamily"/>
</dbReference>
<comment type="catalytic activity">
    <reaction evidence="1">
        <text>ATP + protein L-histidine = ADP + protein N-phospho-L-histidine.</text>
        <dbReference type="EC" id="2.7.13.3"/>
    </reaction>
</comment>
<gene>
    <name evidence="9" type="ORF">FEF65_00425</name>
</gene>